<dbReference type="EMBL" id="QKKF02002475">
    <property type="protein sequence ID" value="RZF48426.1"/>
    <property type="molecule type" value="Genomic_DNA"/>
</dbReference>
<dbReference type="SUPFAM" id="SSF56574">
    <property type="entry name" value="Serpins"/>
    <property type="match status" value="1"/>
</dbReference>
<name>A0A482XRI2_LAOST</name>
<reference evidence="3 4" key="1">
    <citation type="journal article" date="2017" name="Gigascience">
        <title>Genome sequence of the small brown planthopper, Laodelphax striatellus.</title>
        <authorList>
            <person name="Zhu J."/>
            <person name="Jiang F."/>
            <person name="Wang X."/>
            <person name="Yang P."/>
            <person name="Bao Y."/>
            <person name="Zhao W."/>
            <person name="Wang W."/>
            <person name="Lu H."/>
            <person name="Wang Q."/>
            <person name="Cui N."/>
            <person name="Li J."/>
            <person name="Chen X."/>
            <person name="Luo L."/>
            <person name="Yu J."/>
            <person name="Kang L."/>
            <person name="Cui F."/>
        </authorList>
    </citation>
    <scope>NUCLEOTIDE SEQUENCE [LARGE SCALE GENOMIC DNA]</scope>
    <source>
        <strain evidence="3">Lst14</strain>
    </source>
</reference>
<dbReference type="SMR" id="A0A482XRI2"/>
<proteinExistence type="predicted"/>
<dbReference type="InterPro" id="IPR036186">
    <property type="entry name" value="Serpin_sf"/>
</dbReference>
<evidence type="ECO:0000256" key="2">
    <source>
        <dbReference type="ARBA" id="ARBA00022900"/>
    </source>
</evidence>
<dbReference type="OrthoDB" id="671595at2759"/>
<keyword evidence="2" id="KW-0722">Serine protease inhibitor</keyword>
<evidence type="ECO:0000313" key="4">
    <source>
        <dbReference type="Proteomes" id="UP000291343"/>
    </source>
</evidence>
<dbReference type="GO" id="GO:0004867">
    <property type="term" value="F:serine-type endopeptidase inhibitor activity"/>
    <property type="evidence" value="ECO:0007669"/>
    <property type="project" value="UniProtKB-KW"/>
</dbReference>
<dbReference type="AlphaFoldDB" id="A0A482XRI2"/>
<comment type="caution">
    <text evidence="3">The sequence shown here is derived from an EMBL/GenBank/DDBJ whole genome shotgun (WGS) entry which is preliminary data.</text>
</comment>
<gene>
    <name evidence="3" type="ORF">LSTR_LSTR011379</name>
</gene>
<keyword evidence="4" id="KW-1185">Reference proteome</keyword>
<sequence>MSCVRVCEMKAGFRHNETRFILSNLHRESEISAFKQEKKLLSTIIFLAGLLEASKDNTDDGVRLVSYFTNNMVPKMLQALTPGRENLVLAPFSAACSLALMMEAVPGQAAQEAASALSTNIADLPKLRSGFATLLAEFQVPPFESDRSKVVSKTPIGSATIAYPLHPKHLIS</sequence>
<dbReference type="STRING" id="195883.A0A482XRI2"/>
<dbReference type="InParanoid" id="A0A482XRI2"/>
<evidence type="ECO:0000256" key="1">
    <source>
        <dbReference type="ARBA" id="ARBA00022690"/>
    </source>
</evidence>
<accession>A0A482XRI2</accession>
<dbReference type="Gene3D" id="3.30.497.10">
    <property type="entry name" value="Antithrombin, subunit I, domain 2"/>
    <property type="match status" value="1"/>
</dbReference>
<dbReference type="Proteomes" id="UP000291343">
    <property type="component" value="Unassembled WGS sequence"/>
</dbReference>
<protein>
    <recommendedName>
        <fullName evidence="5">Serpin domain-containing protein</fullName>
    </recommendedName>
</protein>
<dbReference type="InterPro" id="IPR042178">
    <property type="entry name" value="Serpin_sf_1"/>
</dbReference>
<evidence type="ECO:0008006" key="5">
    <source>
        <dbReference type="Google" id="ProtNLM"/>
    </source>
</evidence>
<evidence type="ECO:0000313" key="3">
    <source>
        <dbReference type="EMBL" id="RZF48426.1"/>
    </source>
</evidence>
<organism evidence="3 4">
    <name type="scientific">Laodelphax striatellus</name>
    <name type="common">Small brown planthopper</name>
    <name type="synonym">Delphax striatella</name>
    <dbReference type="NCBI Taxonomy" id="195883"/>
    <lineage>
        <taxon>Eukaryota</taxon>
        <taxon>Metazoa</taxon>
        <taxon>Ecdysozoa</taxon>
        <taxon>Arthropoda</taxon>
        <taxon>Hexapoda</taxon>
        <taxon>Insecta</taxon>
        <taxon>Pterygota</taxon>
        <taxon>Neoptera</taxon>
        <taxon>Paraneoptera</taxon>
        <taxon>Hemiptera</taxon>
        <taxon>Auchenorrhyncha</taxon>
        <taxon>Fulgoroidea</taxon>
        <taxon>Delphacidae</taxon>
        <taxon>Criomorphinae</taxon>
        <taxon>Laodelphax</taxon>
    </lineage>
</organism>
<keyword evidence="1" id="KW-0646">Protease inhibitor</keyword>